<comment type="caution">
    <text evidence="3">The sequence shown here is derived from an EMBL/GenBank/DDBJ whole genome shotgun (WGS) entry which is preliminary data.</text>
</comment>
<dbReference type="InterPro" id="IPR036388">
    <property type="entry name" value="WH-like_DNA-bd_sf"/>
</dbReference>
<dbReference type="Gene3D" id="1.10.10.10">
    <property type="entry name" value="Winged helix-like DNA-binding domain superfamily/Winged helix DNA-binding domain"/>
    <property type="match status" value="1"/>
</dbReference>
<dbReference type="Gene3D" id="1.25.40.10">
    <property type="entry name" value="Tetratricopeptide repeat domain"/>
    <property type="match status" value="1"/>
</dbReference>
<dbReference type="Proteomes" id="UP000661696">
    <property type="component" value="Unassembled WGS sequence"/>
</dbReference>
<dbReference type="SUPFAM" id="SSF48452">
    <property type="entry name" value="TPR-like"/>
    <property type="match status" value="1"/>
</dbReference>
<evidence type="ECO:0000256" key="2">
    <source>
        <dbReference type="SAM" id="Phobius"/>
    </source>
</evidence>
<evidence type="ECO:0000313" key="4">
    <source>
        <dbReference type="Proteomes" id="UP000661696"/>
    </source>
</evidence>
<keyword evidence="2" id="KW-0812">Transmembrane</keyword>
<feature type="coiled-coil region" evidence="1">
    <location>
        <begin position="352"/>
        <end position="382"/>
    </location>
</feature>
<evidence type="ECO:0008006" key="5">
    <source>
        <dbReference type="Google" id="ProtNLM"/>
    </source>
</evidence>
<reference evidence="3 4" key="1">
    <citation type="submission" date="2020-12" db="EMBL/GenBank/DDBJ databases">
        <title>Chryseobacterium endoalhailicus sp. nov., isolated from seed of leguminous plant.</title>
        <authorList>
            <person name="Zhang X."/>
        </authorList>
    </citation>
    <scope>NUCLEOTIDE SEQUENCE [LARGE SCALE GENOMIC DNA]</scope>
    <source>
        <strain evidence="3 4">L7</strain>
    </source>
</reference>
<dbReference type="SUPFAM" id="SSF46894">
    <property type="entry name" value="C-terminal effector domain of the bipartite response regulators"/>
    <property type="match status" value="1"/>
</dbReference>
<name>A0ABS1QDA9_9FLAO</name>
<accession>A0ABS1QDA9</accession>
<dbReference type="RefSeq" id="WP_202089926.1">
    <property type="nucleotide sequence ID" value="NZ_JAELVM010000001.1"/>
</dbReference>
<evidence type="ECO:0000313" key="3">
    <source>
        <dbReference type="EMBL" id="MBL1220604.1"/>
    </source>
</evidence>
<gene>
    <name evidence="3" type="ORF">JET18_07125</name>
</gene>
<sequence length="477" mass="55490">MKFFIFFFPLLLFAQPKTTPKAIDERLKKSNFLLVDGKTDDMITLNLSVLKDAKSIDYPKGRLYAYYNLALAFSMQYKYNKSNYYLKLMEPEFKYMDDESQEIAMNVVYSMNYRGIKMYDEAIKKLKKNLIPADHIKNDSTRYSLKGILLTQITRNYIEKKNYDSATHYGKSVIQELKGAKKMDIGLNTNLKIVTLLLGEAKLHQNKIDSAEFYLKSAQSVPIQLGNNEFAAFKLSGQIHDARKHYDSAVTDYEKAIELAAKIKNFRKLAELYGLISAVHEKTGQSGNQKKYELKYNTLNDSLRKIDENNLKDTVGLLVEEKQKPLEYRNNLLFYIILAGIMGTAVIVFFVYKRIRNKNKVLNVKEQEAQELNQKLNFAFEEVILLAKKNDPEFLARFQEVYPEFFPKLLKIEPQLLSTELKFCALLFLNFSTKDIAAYTFVQPQSIQTRKNRLRKKLNITSDEDIYIWMQNITNKA</sequence>
<keyword evidence="2" id="KW-1133">Transmembrane helix</keyword>
<proteinExistence type="predicted"/>
<protein>
    <recommendedName>
        <fullName evidence="5">Tetratricopeptide repeat protein</fullName>
    </recommendedName>
</protein>
<dbReference type="InterPro" id="IPR011990">
    <property type="entry name" value="TPR-like_helical_dom_sf"/>
</dbReference>
<dbReference type="EMBL" id="JAELVM010000001">
    <property type="protein sequence ID" value="MBL1220604.1"/>
    <property type="molecule type" value="Genomic_DNA"/>
</dbReference>
<dbReference type="InterPro" id="IPR016032">
    <property type="entry name" value="Sig_transdc_resp-reg_C-effctor"/>
</dbReference>
<evidence type="ECO:0000256" key="1">
    <source>
        <dbReference type="SAM" id="Coils"/>
    </source>
</evidence>
<keyword evidence="1" id="KW-0175">Coiled coil</keyword>
<keyword evidence="2" id="KW-0472">Membrane</keyword>
<keyword evidence="4" id="KW-1185">Reference proteome</keyword>
<feature type="transmembrane region" description="Helical" evidence="2">
    <location>
        <begin position="332"/>
        <end position="352"/>
    </location>
</feature>
<organism evidence="3 4">
    <name type="scientific">Chryseobacterium endalhagicum</name>
    <dbReference type="NCBI Taxonomy" id="2797638"/>
    <lineage>
        <taxon>Bacteria</taxon>
        <taxon>Pseudomonadati</taxon>
        <taxon>Bacteroidota</taxon>
        <taxon>Flavobacteriia</taxon>
        <taxon>Flavobacteriales</taxon>
        <taxon>Weeksellaceae</taxon>
        <taxon>Chryseobacterium group</taxon>
        <taxon>Chryseobacterium</taxon>
    </lineage>
</organism>